<dbReference type="AlphaFoldDB" id="A0A9J5XE99"/>
<evidence type="ECO:0000313" key="3">
    <source>
        <dbReference type="Proteomes" id="UP000824120"/>
    </source>
</evidence>
<organism evidence="2 3">
    <name type="scientific">Solanum commersonii</name>
    <name type="common">Commerson's wild potato</name>
    <name type="synonym">Commerson's nightshade</name>
    <dbReference type="NCBI Taxonomy" id="4109"/>
    <lineage>
        <taxon>Eukaryota</taxon>
        <taxon>Viridiplantae</taxon>
        <taxon>Streptophyta</taxon>
        <taxon>Embryophyta</taxon>
        <taxon>Tracheophyta</taxon>
        <taxon>Spermatophyta</taxon>
        <taxon>Magnoliopsida</taxon>
        <taxon>eudicotyledons</taxon>
        <taxon>Gunneridae</taxon>
        <taxon>Pentapetalae</taxon>
        <taxon>asterids</taxon>
        <taxon>lamiids</taxon>
        <taxon>Solanales</taxon>
        <taxon>Solanaceae</taxon>
        <taxon>Solanoideae</taxon>
        <taxon>Solaneae</taxon>
        <taxon>Solanum</taxon>
    </lineage>
</organism>
<dbReference type="EMBL" id="JACXVP010000009">
    <property type="protein sequence ID" value="KAG5585526.1"/>
    <property type="molecule type" value="Genomic_DNA"/>
</dbReference>
<feature type="region of interest" description="Disordered" evidence="1">
    <location>
        <begin position="13"/>
        <end position="42"/>
    </location>
</feature>
<evidence type="ECO:0000256" key="1">
    <source>
        <dbReference type="SAM" id="MobiDB-lite"/>
    </source>
</evidence>
<proteinExistence type="predicted"/>
<keyword evidence="3" id="KW-1185">Reference proteome</keyword>
<name>A0A9J5XE99_SOLCO</name>
<dbReference type="Proteomes" id="UP000824120">
    <property type="component" value="Chromosome 9"/>
</dbReference>
<comment type="caution">
    <text evidence="2">The sequence shown here is derived from an EMBL/GenBank/DDBJ whole genome shotgun (WGS) entry which is preliminary data.</text>
</comment>
<reference evidence="2 3" key="1">
    <citation type="submission" date="2020-09" db="EMBL/GenBank/DDBJ databases">
        <title>De no assembly of potato wild relative species, Solanum commersonii.</title>
        <authorList>
            <person name="Cho K."/>
        </authorList>
    </citation>
    <scope>NUCLEOTIDE SEQUENCE [LARGE SCALE GENOMIC DNA]</scope>
    <source>
        <strain evidence="2">LZ3.2</strain>
        <tissue evidence="2">Leaf</tissue>
    </source>
</reference>
<evidence type="ECO:0000313" key="2">
    <source>
        <dbReference type="EMBL" id="KAG5585526.1"/>
    </source>
</evidence>
<sequence>MFVTKGMTNEGDFNATRNNNIYLDGGNKSCKGKKHHKSSEEVLLDPTPSEVLTSHRPLTTKQVSMTVVMSPLMSDLERSGSQGLKR</sequence>
<protein>
    <submittedName>
        <fullName evidence="2">Uncharacterized protein</fullName>
    </submittedName>
</protein>
<gene>
    <name evidence="2" type="ORF">H5410_045960</name>
</gene>
<accession>A0A9J5XE99</accession>